<organism evidence="4 5">
    <name type="scientific">Olleya namhaensis</name>
    <dbReference type="NCBI Taxonomy" id="1144750"/>
    <lineage>
        <taxon>Bacteria</taxon>
        <taxon>Pseudomonadati</taxon>
        <taxon>Bacteroidota</taxon>
        <taxon>Flavobacteriia</taxon>
        <taxon>Flavobacteriales</taxon>
        <taxon>Flavobacteriaceae</taxon>
    </lineage>
</organism>
<dbReference type="InterPro" id="IPR010099">
    <property type="entry name" value="SDR39U1"/>
</dbReference>
<evidence type="ECO:0000313" key="4">
    <source>
        <dbReference type="EMBL" id="SFJ24073.1"/>
    </source>
</evidence>
<evidence type="ECO:0000259" key="2">
    <source>
        <dbReference type="Pfam" id="PF01370"/>
    </source>
</evidence>
<feature type="domain" description="NAD-dependent epimerase/dehydratase" evidence="2">
    <location>
        <begin position="3"/>
        <end position="224"/>
    </location>
</feature>
<dbReference type="NCBIfam" id="TIGR01777">
    <property type="entry name" value="yfcH"/>
    <property type="match status" value="1"/>
</dbReference>
<proteinExistence type="inferred from homology"/>
<evidence type="ECO:0000259" key="3">
    <source>
        <dbReference type="Pfam" id="PF08338"/>
    </source>
</evidence>
<dbReference type="PANTHER" id="PTHR11092">
    <property type="entry name" value="SUGAR NUCLEOTIDE EPIMERASE RELATED"/>
    <property type="match status" value="1"/>
</dbReference>
<evidence type="ECO:0000313" key="5">
    <source>
        <dbReference type="Proteomes" id="UP000199559"/>
    </source>
</evidence>
<dbReference type="STRING" id="1144750.SAMN05443431_105237"/>
<dbReference type="Proteomes" id="UP000199559">
    <property type="component" value="Unassembled WGS sequence"/>
</dbReference>
<dbReference type="Pfam" id="PF08338">
    <property type="entry name" value="DUF1731"/>
    <property type="match status" value="1"/>
</dbReference>
<gene>
    <name evidence="4" type="ORF">SAMN05443431_105237</name>
</gene>
<dbReference type="RefSeq" id="WP_090839978.1">
    <property type="nucleotide sequence ID" value="NZ_FORM01000005.1"/>
</dbReference>
<comment type="similarity">
    <text evidence="1">Belongs to the NAD(P)-dependent epimerase/dehydratase family. SDR39U1 subfamily.</text>
</comment>
<feature type="domain" description="DUF1731" evidence="3">
    <location>
        <begin position="253"/>
        <end position="298"/>
    </location>
</feature>
<evidence type="ECO:0000256" key="1">
    <source>
        <dbReference type="ARBA" id="ARBA00009353"/>
    </source>
</evidence>
<dbReference type="EMBL" id="FORM01000005">
    <property type="protein sequence ID" value="SFJ24073.1"/>
    <property type="molecule type" value="Genomic_DNA"/>
</dbReference>
<dbReference type="InterPro" id="IPR013549">
    <property type="entry name" value="DUF1731"/>
</dbReference>
<dbReference type="InterPro" id="IPR036291">
    <property type="entry name" value="NAD(P)-bd_dom_sf"/>
</dbReference>
<dbReference type="Pfam" id="PF01370">
    <property type="entry name" value="Epimerase"/>
    <property type="match status" value="1"/>
</dbReference>
<dbReference type="Gene3D" id="3.40.50.720">
    <property type="entry name" value="NAD(P)-binding Rossmann-like Domain"/>
    <property type="match status" value="1"/>
</dbReference>
<evidence type="ECO:0008006" key="6">
    <source>
        <dbReference type="Google" id="ProtNLM"/>
    </source>
</evidence>
<dbReference type="InterPro" id="IPR001509">
    <property type="entry name" value="Epimerase_deHydtase"/>
</dbReference>
<sequence>MRILITGATGLIGSEIVKQCRLNNIAVNYLTTSKSKLSKAENYKGFYWDPSKNEIDVACLEDVQAIIHLVGASISKRWTEAYKKTILLSRVQTSQLIFNTLQNNPNQVTQIVSASAIGIYPNSLTNYYTEDSKEVSTSFLGQVVEQWEQAVDAFSSLDIMVSKVRIGLVLSAKGGALPEMAKPIKFGVGAAFGSGKQWQSWIHISDLANLFLHVLEHKLEGIYNGVAPNPETNTYLTKAIAKQLKRPLLLPNIPEFAMKLILGDMHILLFESQRVSSQKVEETGFNFIHYNLQSALQEEY</sequence>
<keyword evidence="5" id="KW-1185">Reference proteome</keyword>
<dbReference type="AlphaFoldDB" id="A0A1I3PRG9"/>
<name>A0A1I3PRG9_9FLAO</name>
<dbReference type="SUPFAM" id="SSF51735">
    <property type="entry name" value="NAD(P)-binding Rossmann-fold domains"/>
    <property type="match status" value="1"/>
</dbReference>
<dbReference type="PANTHER" id="PTHR11092:SF0">
    <property type="entry name" value="EPIMERASE FAMILY PROTEIN SDR39U1"/>
    <property type="match status" value="1"/>
</dbReference>
<accession>A0A1I3PRG9</accession>
<protein>
    <recommendedName>
        <fullName evidence="6">TIGR01777 family protein</fullName>
    </recommendedName>
</protein>
<reference evidence="5" key="1">
    <citation type="submission" date="2016-10" db="EMBL/GenBank/DDBJ databases">
        <authorList>
            <person name="Varghese N."/>
            <person name="Submissions S."/>
        </authorList>
    </citation>
    <scope>NUCLEOTIDE SEQUENCE [LARGE SCALE GENOMIC DNA]</scope>
    <source>
        <strain evidence="5">DSM 28881</strain>
    </source>
</reference>